<feature type="compositionally biased region" description="Acidic residues" evidence="3">
    <location>
        <begin position="283"/>
        <end position="294"/>
    </location>
</feature>
<comment type="similarity">
    <text evidence="1">Belongs to the proteasome subunit S5A family.</text>
</comment>
<dbReference type="Gene3D" id="3.40.50.410">
    <property type="entry name" value="von Willebrand factor, type A domain"/>
    <property type="match status" value="1"/>
</dbReference>
<dbReference type="Gene3D" id="1.10.287.3990">
    <property type="match status" value="1"/>
</dbReference>
<dbReference type="GO" id="GO:0036435">
    <property type="term" value="F:K48-linked polyubiquitin modification-dependent protein binding"/>
    <property type="evidence" value="ECO:0007669"/>
    <property type="project" value="UniProtKB-ARBA"/>
</dbReference>
<dbReference type="PANTHER" id="PTHR10223">
    <property type="entry name" value="26S PROTEASOME NON-ATPASE REGULATORY SUBUNIT 4"/>
    <property type="match status" value="1"/>
</dbReference>
<proteinExistence type="inferred from homology"/>
<dbReference type="OMA" id="QMSMQDQ"/>
<dbReference type="Pfam" id="PF13519">
    <property type="entry name" value="VWA_2"/>
    <property type="match status" value="1"/>
</dbReference>
<dbReference type="InterPro" id="IPR003903">
    <property type="entry name" value="UIM_dom"/>
</dbReference>
<dbReference type="AlphaFoldDB" id="A0A1X0RTA8"/>
<evidence type="ECO:0000313" key="6">
    <source>
        <dbReference type="Proteomes" id="UP000242381"/>
    </source>
</evidence>
<dbReference type="Pfam" id="PF02809">
    <property type="entry name" value="UIM"/>
    <property type="match status" value="3"/>
</dbReference>
<dbReference type="PANTHER" id="PTHR10223:SF0">
    <property type="entry name" value="26S PROTEASOME NON-ATPASE REGULATORY SUBUNIT 4"/>
    <property type="match status" value="1"/>
</dbReference>
<evidence type="ECO:0000256" key="2">
    <source>
        <dbReference type="ARBA" id="ARBA00022942"/>
    </source>
</evidence>
<dbReference type="GO" id="GO:0005829">
    <property type="term" value="C:cytosol"/>
    <property type="evidence" value="ECO:0007669"/>
    <property type="project" value="TreeGrafter"/>
</dbReference>
<dbReference type="Pfam" id="PF23625">
    <property type="entry name" value="UIM_2"/>
    <property type="match status" value="1"/>
</dbReference>
<dbReference type="GO" id="GO:0005634">
    <property type="term" value="C:nucleus"/>
    <property type="evidence" value="ECO:0007669"/>
    <property type="project" value="TreeGrafter"/>
</dbReference>
<organism evidence="5 6">
    <name type="scientific">Rhizopus microsporus</name>
    <dbReference type="NCBI Taxonomy" id="58291"/>
    <lineage>
        <taxon>Eukaryota</taxon>
        <taxon>Fungi</taxon>
        <taxon>Fungi incertae sedis</taxon>
        <taxon>Mucoromycota</taxon>
        <taxon>Mucoromycotina</taxon>
        <taxon>Mucoromycetes</taxon>
        <taxon>Mucorales</taxon>
        <taxon>Mucorineae</taxon>
        <taxon>Rhizopodaceae</taxon>
        <taxon>Rhizopus</taxon>
    </lineage>
</organism>
<dbReference type="InterPro" id="IPR027040">
    <property type="entry name" value="PSMD4"/>
</dbReference>
<feature type="compositionally biased region" description="Basic and acidic residues" evidence="3">
    <location>
        <begin position="295"/>
        <end position="311"/>
    </location>
</feature>
<dbReference type="SMART" id="SM00726">
    <property type="entry name" value="UIM"/>
    <property type="match status" value="3"/>
</dbReference>
<feature type="compositionally biased region" description="Basic and acidic residues" evidence="3">
    <location>
        <begin position="329"/>
        <end position="350"/>
    </location>
</feature>
<feature type="region of interest" description="Disordered" evidence="3">
    <location>
        <begin position="282"/>
        <end position="350"/>
    </location>
</feature>
<evidence type="ECO:0000259" key="4">
    <source>
        <dbReference type="PROSITE" id="PS50234"/>
    </source>
</evidence>
<evidence type="ECO:0000256" key="3">
    <source>
        <dbReference type="SAM" id="MobiDB-lite"/>
    </source>
</evidence>
<evidence type="ECO:0000256" key="1">
    <source>
        <dbReference type="ARBA" id="ARBA00005574"/>
    </source>
</evidence>
<protein>
    <recommendedName>
        <fullName evidence="4">VWFA domain-containing protein</fullName>
    </recommendedName>
</protein>
<accession>A0A1X0RTA8</accession>
<feature type="region of interest" description="Disordered" evidence="3">
    <location>
        <begin position="231"/>
        <end position="254"/>
    </location>
</feature>
<reference evidence="5 6" key="1">
    <citation type="journal article" date="2016" name="Proc. Natl. Acad. Sci. U.S.A.">
        <title>Lipid metabolic changes in an early divergent fungus govern the establishment of a mutualistic symbiosis with endobacteria.</title>
        <authorList>
            <person name="Lastovetsky O.A."/>
            <person name="Gaspar M.L."/>
            <person name="Mondo S.J."/>
            <person name="LaButti K.M."/>
            <person name="Sandor L."/>
            <person name="Grigoriev I.V."/>
            <person name="Henry S.A."/>
            <person name="Pawlowska T.E."/>
        </authorList>
    </citation>
    <scope>NUCLEOTIDE SEQUENCE [LARGE SCALE GENOMIC DNA]</scope>
    <source>
        <strain evidence="5 6">ATCC 11559</strain>
    </source>
</reference>
<dbReference type="InterPro" id="IPR036465">
    <property type="entry name" value="vWFA_dom_sf"/>
</dbReference>
<dbReference type="PROSITE" id="PS50330">
    <property type="entry name" value="UIM"/>
    <property type="match status" value="2"/>
</dbReference>
<dbReference type="EMBL" id="KV921433">
    <property type="protein sequence ID" value="ORE15234.1"/>
    <property type="molecule type" value="Genomic_DNA"/>
</dbReference>
<dbReference type="CDD" id="cd01452">
    <property type="entry name" value="VWA_26S_proteasome_subunit"/>
    <property type="match status" value="1"/>
</dbReference>
<gene>
    <name evidence="5" type="ORF">BCV71DRAFT_250966</name>
</gene>
<dbReference type="VEuPathDB" id="FungiDB:BCV72DRAFT_269934"/>
<sequence length="350" mass="37957">MVMEASMIVVDNSEWMRNGDYSPTRLVAQNEAVNLIFSSKTQSNPENTVGLMTAAGKGPEVLVTLTTDVGKILSALHGIKAGGKSNFLTSIQIAQLALKHRQNRNQHQRIIVFVASPLDADEKTLVKLAKKLKKNNVAVDIINFGEEAVNTSRLEAFISNVNNNDNSHLVTIPPGPHILSDMLISTPIIHGEEGAGNFGGSGGGDFEFGVDPSLDPELALALRISMEEEKARQEAEAAKKAGSSESNTKTGESSMAIDTHANDEDAELQAALAMSMNDQAVHDEDETMEDLNEEDALKRAMEMSMAEGHDDKEDEEMMSAVLGSLPGVDKNDERIQKALEDMDKKKDEKK</sequence>
<dbReference type="Proteomes" id="UP000242381">
    <property type="component" value="Unassembled WGS sequence"/>
</dbReference>
<dbReference type="GO" id="GO:0008540">
    <property type="term" value="C:proteasome regulatory particle, base subcomplex"/>
    <property type="evidence" value="ECO:0007669"/>
    <property type="project" value="TreeGrafter"/>
</dbReference>
<dbReference type="SUPFAM" id="SSF53300">
    <property type="entry name" value="vWA-like"/>
    <property type="match status" value="1"/>
</dbReference>
<keyword evidence="2" id="KW-0647">Proteasome</keyword>
<dbReference type="GO" id="GO:0043161">
    <property type="term" value="P:proteasome-mediated ubiquitin-dependent protein catabolic process"/>
    <property type="evidence" value="ECO:0007669"/>
    <property type="project" value="TreeGrafter"/>
</dbReference>
<feature type="domain" description="VWFA" evidence="4">
    <location>
        <begin position="5"/>
        <end position="188"/>
    </location>
</feature>
<dbReference type="FunFam" id="3.40.50.410:FF:000005">
    <property type="entry name" value="26S proteasome non-ATPase regulatory subunit 4"/>
    <property type="match status" value="1"/>
</dbReference>
<name>A0A1X0RTA8_RHIZD</name>
<dbReference type="SMART" id="SM00327">
    <property type="entry name" value="VWA"/>
    <property type="match status" value="1"/>
</dbReference>
<dbReference type="PROSITE" id="PS50234">
    <property type="entry name" value="VWFA"/>
    <property type="match status" value="1"/>
</dbReference>
<dbReference type="InterPro" id="IPR002035">
    <property type="entry name" value="VWF_A"/>
</dbReference>
<evidence type="ECO:0000313" key="5">
    <source>
        <dbReference type="EMBL" id="ORE15234.1"/>
    </source>
</evidence>